<dbReference type="Pfam" id="PF00082">
    <property type="entry name" value="Peptidase_S8"/>
    <property type="match status" value="1"/>
</dbReference>
<evidence type="ECO:0000256" key="3">
    <source>
        <dbReference type="ARBA" id="ARBA00022729"/>
    </source>
</evidence>
<protein>
    <recommendedName>
        <fullName evidence="8">Peptidase S8/S53 domain-containing protein</fullName>
    </recommendedName>
</protein>
<sequence>MVGSSLAIAEPLVTSSTSNAYVNEESDLETYIVLLKQQEGELFAESKDLESCYWFAAKVTADEAKAMEMREELVLAGLRGAVKECLLRQQNGKGNVSSMQHYATTSFYWFENFDGTGNDMLDRDQHGTHTAGTAAGSPVKGAILFGQANGTAIGMAPLAHLAMYKVSARGIRPARLQLERMLLFKRGYSSAAQQEILGNPIDLLSNEAPWILTVGASTLDREIRATVLLGNNTELNGEYLFQPKDFPSSLLPLVYAGANGNASSASPKRITEIVDVKGKIVLWEGGPETVSKGKEVKRNGGVTMIVMNYENEGFVIALDLDNRVLPATRELQGRLGN</sequence>
<organism evidence="6 7">
    <name type="scientific">Hevea brasiliensis</name>
    <name type="common">Para rubber tree</name>
    <name type="synonym">Siphonia brasiliensis</name>
    <dbReference type="NCBI Taxonomy" id="3981"/>
    <lineage>
        <taxon>Eukaryota</taxon>
        <taxon>Viridiplantae</taxon>
        <taxon>Streptophyta</taxon>
        <taxon>Embryophyta</taxon>
        <taxon>Tracheophyta</taxon>
        <taxon>Spermatophyta</taxon>
        <taxon>Magnoliopsida</taxon>
        <taxon>eudicotyledons</taxon>
        <taxon>Gunneridae</taxon>
        <taxon>Pentapetalae</taxon>
        <taxon>rosids</taxon>
        <taxon>fabids</taxon>
        <taxon>Malpighiales</taxon>
        <taxon>Euphorbiaceae</taxon>
        <taxon>Crotonoideae</taxon>
        <taxon>Micrandreae</taxon>
        <taxon>Hevea</taxon>
    </lineage>
</organism>
<accession>A0A6A6LRL2</accession>
<reference evidence="6 7" key="1">
    <citation type="journal article" date="2020" name="Mol. Plant">
        <title>The Chromosome-Based Rubber Tree Genome Provides New Insights into Spurge Genome Evolution and Rubber Biosynthesis.</title>
        <authorList>
            <person name="Liu J."/>
            <person name="Shi C."/>
            <person name="Shi C.C."/>
            <person name="Li W."/>
            <person name="Zhang Q.J."/>
            <person name="Zhang Y."/>
            <person name="Li K."/>
            <person name="Lu H.F."/>
            <person name="Shi C."/>
            <person name="Zhu S.T."/>
            <person name="Xiao Z.Y."/>
            <person name="Nan H."/>
            <person name="Yue Y."/>
            <person name="Zhu X.G."/>
            <person name="Wu Y."/>
            <person name="Hong X.N."/>
            <person name="Fan G.Y."/>
            <person name="Tong Y."/>
            <person name="Zhang D."/>
            <person name="Mao C.L."/>
            <person name="Liu Y.L."/>
            <person name="Hao S.J."/>
            <person name="Liu W.Q."/>
            <person name="Lv M.Q."/>
            <person name="Zhang H.B."/>
            <person name="Liu Y."/>
            <person name="Hu-Tang G.R."/>
            <person name="Wang J.P."/>
            <person name="Wang J.H."/>
            <person name="Sun Y.H."/>
            <person name="Ni S.B."/>
            <person name="Chen W.B."/>
            <person name="Zhang X.C."/>
            <person name="Jiao Y.N."/>
            <person name="Eichler E.E."/>
            <person name="Li G.H."/>
            <person name="Liu X."/>
            <person name="Gao L.Z."/>
        </authorList>
    </citation>
    <scope>NUCLEOTIDE SEQUENCE [LARGE SCALE GENOMIC DNA]</scope>
    <source>
        <strain evidence="7">cv. GT1</strain>
        <tissue evidence="6">Leaf</tissue>
    </source>
</reference>
<keyword evidence="7" id="KW-1185">Reference proteome</keyword>
<evidence type="ECO:0000313" key="7">
    <source>
        <dbReference type="Proteomes" id="UP000467840"/>
    </source>
</evidence>
<dbReference type="GO" id="GO:0006508">
    <property type="term" value="P:proteolysis"/>
    <property type="evidence" value="ECO:0007669"/>
    <property type="project" value="InterPro"/>
</dbReference>
<dbReference type="GO" id="GO:0009610">
    <property type="term" value="P:response to symbiotic fungus"/>
    <property type="evidence" value="ECO:0007669"/>
    <property type="project" value="UniProtKB-ARBA"/>
</dbReference>
<feature type="domain" description="PA" evidence="5">
    <location>
        <begin position="252"/>
        <end position="316"/>
    </location>
</feature>
<keyword evidence="3" id="KW-0732">Signal</keyword>
<proteinExistence type="inferred from homology"/>
<comment type="subcellular location">
    <subcellularLocation>
        <location evidence="1">Secreted</location>
    </subcellularLocation>
</comment>
<dbReference type="Pfam" id="PF02225">
    <property type="entry name" value="PA"/>
    <property type="match status" value="1"/>
</dbReference>
<dbReference type="Gene3D" id="3.40.50.200">
    <property type="entry name" value="Peptidase S8/S53 domain"/>
    <property type="match status" value="1"/>
</dbReference>
<evidence type="ECO:0000259" key="4">
    <source>
        <dbReference type="Pfam" id="PF00082"/>
    </source>
</evidence>
<comment type="similarity">
    <text evidence="2">Belongs to the peptidase S8 family.</text>
</comment>
<evidence type="ECO:0000256" key="1">
    <source>
        <dbReference type="ARBA" id="ARBA00004613"/>
    </source>
</evidence>
<dbReference type="SUPFAM" id="SSF52743">
    <property type="entry name" value="Subtilisin-like"/>
    <property type="match status" value="1"/>
</dbReference>
<feature type="domain" description="Peptidase S8/S53" evidence="4">
    <location>
        <begin position="112"/>
        <end position="166"/>
    </location>
</feature>
<evidence type="ECO:0000313" key="6">
    <source>
        <dbReference type="EMBL" id="KAF2304061.1"/>
    </source>
</evidence>
<dbReference type="GO" id="GO:0005576">
    <property type="term" value="C:extracellular region"/>
    <property type="evidence" value="ECO:0007669"/>
    <property type="project" value="UniProtKB-SubCell"/>
</dbReference>
<dbReference type="GO" id="GO:0004252">
    <property type="term" value="F:serine-type endopeptidase activity"/>
    <property type="evidence" value="ECO:0007669"/>
    <property type="project" value="InterPro"/>
</dbReference>
<dbReference type="AlphaFoldDB" id="A0A6A6LRL2"/>
<name>A0A6A6LRL2_HEVBR</name>
<dbReference type="InterPro" id="IPR036852">
    <property type="entry name" value="Peptidase_S8/S53_dom_sf"/>
</dbReference>
<dbReference type="CDD" id="cd02120">
    <property type="entry name" value="PA_subtilisin_like"/>
    <property type="match status" value="1"/>
</dbReference>
<dbReference type="PANTHER" id="PTHR10795">
    <property type="entry name" value="PROPROTEIN CONVERTASE SUBTILISIN/KEXIN"/>
    <property type="match status" value="1"/>
</dbReference>
<dbReference type="InterPro" id="IPR000209">
    <property type="entry name" value="Peptidase_S8/S53_dom"/>
</dbReference>
<dbReference type="EMBL" id="JAAGAX010000009">
    <property type="protein sequence ID" value="KAF2304061.1"/>
    <property type="molecule type" value="Genomic_DNA"/>
</dbReference>
<dbReference type="Proteomes" id="UP000467840">
    <property type="component" value="Chromosome 16"/>
</dbReference>
<gene>
    <name evidence="6" type="ORF">GH714_026745</name>
</gene>
<evidence type="ECO:0008006" key="8">
    <source>
        <dbReference type="Google" id="ProtNLM"/>
    </source>
</evidence>
<evidence type="ECO:0000256" key="2">
    <source>
        <dbReference type="ARBA" id="ARBA00011073"/>
    </source>
</evidence>
<dbReference type="Gene3D" id="3.50.30.30">
    <property type="match status" value="1"/>
</dbReference>
<dbReference type="InterPro" id="IPR045051">
    <property type="entry name" value="SBT"/>
</dbReference>
<evidence type="ECO:0000259" key="5">
    <source>
        <dbReference type="Pfam" id="PF02225"/>
    </source>
</evidence>
<comment type="caution">
    <text evidence="6">The sequence shown here is derived from an EMBL/GenBank/DDBJ whole genome shotgun (WGS) entry which is preliminary data.</text>
</comment>
<dbReference type="InterPro" id="IPR003137">
    <property type="entry name" value="PA_domain"/>
</dbReference>